<comment type="caution">
    <text evidence="3">The sequence shown here is derived from an EMBL/GenBank/DDBJ whole genome shotgun (WGS) entry which is preliminary data.</text>
</comment>
<gene>
    <name evidence="3" type="ORF">D3230_05255</name>
</gene>
<organism evidence="3 4">
    <name type="scientific">Leucobacter chromiireducens subsp. solipictus</name>
    <dbReference type="NCBI Taxonomy" id="398235"/>
    <lineage>
        <taxon>Bacteria</taxon>
        <taxon>Bacillati</taxon>
        <taxon>Actinomycetota</taxon>
        <taxon>Actinomycetes</taxon>
        <taxon>Micrococcales</taxon>
        <taxon>Microbacteriaceae</taxon>
        <taxon>Leucobacter</taxon>
    </lineage>
</organism>
<keyword evidence="1" id="KW-0732">Signal</keyword>
<feature type="signal peptide" evidence="1">
    <location>
        <begin position="1"/>
        <end position="26"/>
    </location>
</feature>
<dbReference type="SMART" id="SM00909">
    <property type="entry name" value="Germane"/>
    <property type="match status" value="1"/>
</dbReference>
<dbReference type="Proteomes" id="UP001645859">
    <property type="component" value="Unassembled WGS sequence"/>
</dbReference>
<feature type="domain" description="GerMN" evidence="2">
    <location>
        <begin position="206"/>
        <end position="296"/>
    </location>
</feature>
<sequence>MTTPAQSRRPRARAIAALLAGGMLLAGCTAIPNSGPVQGGLKDLQQVDQVYQYKPSGPITGASQEDLVRGFVLAATSSVDDYATAREFLTAEYSSQWDPYYGVLIDEGTRPYRQDGNTAGVLSLSTTAKLDSAGDMLPVAPGPSMEMRFEFERVAGEWRISSAPSGIILDANTFSTIWSSHQLYFVGAGNLLVPETRWFLTRTALVTEIVGALLEGPGERMREVVRSGFPAGTSLASNSVPVVDGKARIDLTNTVLEAGPEAMGQIRQQLKTSLQTVPGVTGFELLVEGTPLRPTPEEDATAPRPVTLTQAPAVMIGDEFGTVVSGEFSAWQGLGASLHDFDPQSITLSADEQTAAVLNESGVTRVDANGAILVDGREDLLDPSLDPLGYVWTVSRSDSAALLATAPDGTATEVPTPWLAGRSPAAVRLSPDGSRVAALVADGEESHVLVSGVIRDESGLPLRTVEGADTKLWAAGTPRDLDWVGQLSFAALTGVGSAGKVTVGGVGLFGIERTSVPGGIHVSGGGGRSALRVLGSDGDLFSPQGAGWQRSEDEIEVLAKRG</sequence>
<evidence type="ECO:0000256" key="1">
    <source>
        <dbReference type="SAM" id="SignalP"/>
    </source>
</evidence>
<evidence type="ECO:0000259" key="2">
    <source>
        <dbReference type="SMART" id="SM00909"/>
    </source>
</evidence>
<dbReference type="RefSeq" id="WP_202343951.1">
    <property type="nucleotide sequence ID" value="NZ_BAAAPI010000008.1"/>
</dbReference>
<reference evidence="3 4" key="1">
    <citation type="submission" date="2018-09" db="EMBL/GenBank/DDBJ databases">
        <title>Comparative genomics of Leucobacter spp.</title>
        <authorList>
            <person name="Reis A.C."/>
            <person name="Kolvenbach B.A."/>
            <person name="Corvini P.F.X."/>
            <person name="Nunes O.C."/>
        </authorList>
    </citation>
    <scope>NUCLEOTIDE SEQUENCE [LARGE SCALE GENOMIC DNA]</scope>
    <source>
        <strain evidence="3 4">TAN 31504</strain>
    </source>
</reference>
<dbReference type="Pfam" id="PF10646">
    <property type="entry name" value="Germane"/>
    <property type="match status" value="1"/>
</dbReference>
<name>A0ABS1SDV0_9MICO</name>
<dbReference type="Pfam" id="PF25976">
    <property type="entry name" value="LpqB_N"/>
    <property type="match status" value="1"/>
</dbReference>
<dbReference type="InterPro" id="IPR011048">
    <property type="entry name" value="Haem_d1_sf"/>
</dbReference>
<accession>A0ABS1SDV0</accession>
<proteinExistence type="predicted"/>
<evidence type="ECO:0000313" key="3">
    <source>
        <dbReference type="EMBL" id="MBL3678705.1"/>
    </source>
</evidence>
<protein>
    <recommendedName>
        <fullName evidence="2">GerMN domain-containing protein</fullName>
    </recommendedName>
</protein>
<dbReference type="EMBL" id="QYAC01000002">
    <property type="protein sequence ID" value="MBL3678705.1"/>
    <property type="molecule type" value="Genomic_DNA"/>
</dbReference>
<dbReference type="InterPro" id="IPR059026">
    <property type="entry name" value="LpqB_N"/>
</dbReference>
<keyword evidence="4" id="KW-1185">Reference proteome</keyword>
<evidence type="ECO:0000313" key="4">
    <source>
        <dbReference type="Proteomes" id="UP001645859"/>
    </source>
</evidence>
<feature type="chain" id="PRO_5046502332" description="GerMN domain-containing protein" evidence="1">
    <location>
        <begin position="27"/>
        <end position="562"/>
    </location>
</feature>
<dbReference type="SUPFAM" id="SSF51004">
    <property type="entry name" value="C-terminal (heme d1) domain of cytochrome cd1-nitrite reductase"/>
    <property type="match status" value="1"/>
</dbReference>
<dbReference type="InterPro" id="IPR019606">
    <property type="entry name" value="GerMN"/>
</dbReference>